<dbReference type="EMBL" id="GGEC01030894">
    <property type="protein sequence ID" value="MBX11378.1"/>
    <property type="molecule type" value="Transcribed_RNA"/>
</dbReference>
<accession>A0A2P2L096</accession>
<name>A0A2P2L096_RHIMU</name>
<reference evidence="1" key="1">
    <citation type="submission" date="2018-02" db="EMBL/GenBank/DDBJ databases">
        <title>Rhizophora mucronata_Transcriptome.</title>
        <authorList>
            <person name="Meera S.P."/>
            <person name="Sreeshan A."/>
            <person name="Augustine A."/>
        </authorList>
    </citation>
    <scope>NUCLEOTIDE SEQUENCE</scope>
    <source>
        <tissue evidence="1">Leaf</tissue>
    </source>
</reference>
<proteinExistence type="predicted"/>
<organism evidence="1">
    <name type="scientific">Rhizophora mucronata</name>
    <name type="common">Asiatic mangrove</name>
    <dbReference type="NCBI Taxonomy" id="61149"/>
    <lineage>
        <taxon>Eukaryota</taxon>
        <taxon>Viridiplantae</taxon>
        <taxon>Streptophyta</taxon>
        <taxon>Embryophyta</taxon>
        <taxon>Tracheophyta</taxon>
        <taxon>Spermatophyta</taxon>
        <taxon>Magnoliopsida</taxon>
        <taxon>eudicotyledons</taxon>
        <taxon>Gunneridae</taxon>
        <taxon>Pentapetalae</taxon>
        <taxon>rosids</taxon>
        <taxon>fabids</taxon>
        <taxon>Malpighiales</taxon>
        <taxon>Rhizophoraceae</taxon>
        <taxon>Rhizophora</taxon>
    </lineage>
</organism>
<evidence type="ECO:0000313" key="1">
    <source>
        <dbReference type="EMBL" id="MBX11378.1"/>
    </source>
</evidence>
<dbReference type="AlphaFoldDB" id="A0A2P2L096"/>
<sequence>MLRVQHDFDCNVVYIPKYQPKNLDIHIVSQVN</sequence>
<protein>
    <submittedName>
        <fullName evidence="1">Chlorophyll a-b binding proteinic</fullName>
    </submittedName>
</protein>